<proteinExistence type="inferred from homology"/>
<dbReference type="Proteomes" id="UP001371456">
    <property type="component" value="Unassembled WGS sequence"/>
</dbReference>
<dbReference type="PANTHER" id="PTHR43780:SF2">
    <property type="entry name" value="1-AMINOCYCLOPROPANE-1-CARBOXYLATE DEAMINASE-RELATED"/>
    <property type="match status" value="1"/>
</dbReference>
<dbReference type="InterPro" id="IPR036052">
    <property type="entry name" value="TrpB-like_PALP_sf"/>
</dbReference>
<keyword evidence="3" id="KW-0663">Pyridoxal phosphate</keyword>
<dbReference type="GO" id="GO:0019148">
    <property type="term" value="F:D-cysteine desulfhydrase activity"/>
    <property type="evidence" value="ECO:0007669"/>
    <property type="project" value="TreeGrafter"/>
</dbReference>
<protein>
    <submittedName>
        <fullName evidence="4">Uncharacterized protein</fullName>
    </submittedName>
</protein>
<dbReference type="SUPFAM" id="SSF53686">
    <property type="entry name" value="Tryptophan synthase beta subunit-like PLP-dependent enzymes"/>
    <property type="match status" value="1"/>
</dbReference>
<evidence type="ECO:0000256" key="2">
    <source>
        <dbReference type="ARBA" id="ARBA00008639"/>
    </source>
</evidence>
<comment type="cofactor">
    <cofactor evidence="1">
        <name>pyridoxal 5'-phosphate</name>
        <dbReference type="ChEBI" id="CHEBI:597326"/>
    </cofactor>
</comment>
<reference evidence="4 5" key="1">
    <citation type="submission" date="2024-02" db="EMBL/GenBank/DDBJ databases">
        <title>de novo genome assembly of Solanum bulbocastanum strain 11H21.</title>
        <authorList>
            <person name="Hosaka A.J."/>
        </authorList>
    </citation>
    <scope>NUCLEOTIDE SEQUENCE [LARGE SCALE GENOMIC DNA]</scope>
    <source>
        <tissue evidence="4">Young leaves</tissue>
    </source>
</reference>
<name>A0AAN8YK20_SOLBU</name>
<accession>A0AAN8YK20</accession>
<dbReference type="InterPro" id="IPR027278">
    <property type="entry name" value="ACCD_DCysDesulf"/>
</dbReference>
<gene>
    <name evidence="4" type="ORF">RDI58_008329</name>
</gene>
<sequence>MEDSGSPFQFLTKKPYEPPSWAFHHYPIPSHTFSLEHGADCIVTIGVLQSNHCRATAVSAKYLNLDCYLILLTKDLPVDKDPGFTGNLIIDRLVGAHIDLVSKEKYANVGSELDLYFLPRIYFCILMDPLLGGTVAGLSVASRLSGLKAKVHAFSVCDHPDYFYEHIQGLHDGINAGDSSRDIVKCERSRVCYEHH</sequence>
<dbReference type="AlphaFoldDB" id="A0AAN8YK20"/>
<evidence type="ECO:0000313" key="5">
    <source>
        <dbReference type="Proteomes" id="UP001371456"/>
    </source>
</evidence>
<evidence type="ECO:0000256" key="1">
    <source>
        <dbReference type="ARBA" id="ARBA00001933"/>
    </source>
</evidence>
<dbReference type="EMBL" id="JBANQN010000003">
    <property type="protein sequence ID" value="KAK6794876.1"/>
    <property type="molecule type" value="Genomic_DNA"/>
</dbReference>
<organism evidence="4 5">
    <name type="scientific">Solanum bulbocastanum</name>
    <name type="common">Wild potato</name>
    <dbReference type="NCBI Taxonomy" id="147425"/>
    <lineage>
        <taxon>Eukaryota</taxon>
        <taxon>Viridiplantae</taxon>
        <taxon>Streptophyta</taxon>
        <taxon>Embryophyta</taxon>
        <taxon>Tracheophyta</taxon>
        <taxon>Spermatophyta</taxon>
        <taxon>Magnoliopsida</taxon>
        <taxon>eudicotyledons</taxon>
        <taxon>Gunneridae</taxon>
        <taxon>Pentapetalae</taxon>
        <taxon>asterids</taxon>
        <taxon>lamiids</taxon>
        <taxon>Solanales</taxon>
        <taxon>Solanaceae</taxon>
        <taxon>Solanoideae</taxon>
        <taxon>Solaneae</taxon>
        <taxon>Solanum</taxon>
    </lineage>
</organism>
<evidence type="ECO:0000256" key="3">
    <source>
        <dbReference type="ARBA" id="ARBA00022898"/>
    </source>
</evidence>
<comment type="similarity">
    <text evidence="2">Belongs to the ACC deaminase/D-cysteine desulfhydrase family.</text>
</comment>
<comment type="caution">
    <text evidence="4">The sequence shown here is derived from an EMBL/GenBank/DDBJ whole genome shotgun (WGS) entry which is preliminary data.</text>
</comment>
<dbReference type="PANTHER" id="PTHR43780">
    <property type="entry name" value="1-AMINOCYCLOPROPANE-1-CARBOXYLATE DEAMINASE-RELATED"/>
    <property type="match status" value="1"/>
</dbReference>
<evidence type="ECO:0000313" key="4">
    <source>
        <dbReference type="EMBL" id="KAK6794876.1"/>
    </source>
</evidence>
<dbReference type="Gene3D" id="3.40.50.1100">
    <property type="match status" value="2"/>
</dbReference>
<keyword evidence="5" id="KW-1185">Reference proteome</keyword>